<comment type="caution">
    <text evidence="2">The sequence shown here is derived from an EMBL/GenBank/DDBJ whole genome shotgun (WGS) entry which is preliminary data.</text>
</comment>
<dbReference type="Gene3D" id="3.30.559.10">
    <property type="entry name" value="Chloramphenicol acetyltransferase-like domain"/>
    <property type="match status" value="2"/>
</dbReference>
<dbReference type="PANTHER" id="PTHR31642:SF310">
    <property type="entry name" value="FATTY ALCOHOL:CAFFEOYL-COA ACYLTRANSFERASE"/>
    <property type="match status" value="1"/>
</dbReference>
<evidence type="ECO:0000256" key="1">
    <source>
        <dbReference type="ARBA" id="ARBA00022679"/>
    </source>
</evidence>
<dbReference type="Proteomes" id="UP001286456">
    <property type="component" value="Unassembled WGS sequence"/>
</dbReference>
<dbReference type="GO" id="GO:0044550">
    <property type="term" value="P:secondary metabolite biosynthetic process"/>
    <property type="evidence" value="ECO:0007669"/>
    <property type="project" value="TreeGrafter"/>
</dbReference>
<evidence type="ECO:0000313" key="2">
    <source>
        <dbReference type="EMBL" id="KAK3332786.1"/>
    </source>
</evidence>
<dbReference type="PANTHER" id="PTHR31642">
    <property type="entry name" value="TRICHOTHECENE 3-O-ACETYLTRANSFERASE"/>
    <property type="match status" value="1"/>
</dbReference>
<dbReference type="Pfam" id="PF02458">
    <property type="entry name" value="Transferase"/>
    <property type="match status" value="2"/>
</dbReference>
<evidence type="ECO:0000313" key="3">
    <source>
        <dbReference type="Proteomes" id="UP001286456"/>
    </source>
</evidence>
<name>A0AAE0IWW5_9PEZI</name>
<dbReference type="InterPro" id="IPR050317">
    <property type="entry name" value="Plant_Fungal_Acyltransferase"/>
</dbReference>
<keyword evidence="3" id="KW-1185">Reference proteome</keyword>
<dbReference type="AlphaFoldDB" id="A0AAE0IWW5"/>
<sequence>MPRAEISISQTERVFPSTQATTERCVPLSLLDATTANFSLTNAVWLFERPTSLPKSVSLVPHLRHCLRATLDSYPQWAGQCKAIHTLDGKTDNEAQTLPSHARRFGRLYAHFGTGEDPGVELITATSSATLDFLYPAARTATNPLWNRQEAALDAFSPGTTVTMASPLQQHDLDTSGLRKPLLAIQLTELACGGFVLAAQIVHPMADIAALVHFVKSWGSVSRSRLRDEALPMLDPVFNPAQLDDLAAADINAGEPDEVTLDRDRALPMHRFDWWAPVAGRPPPRIPTAFGIGIPPPSGSVMPWADWDVKAPVSSYIVHLSRQQVEVLWQAATSHGQADDPGLRISKHDAVLAHIWSSITRARGFDGDSSPVHCDLTIGVRPAMQLGDAFIGSPIVLINIEMSGAQVAGRDPLQPIAKRIRETIVKAINKESLAAHLHGVAFEKSPQRIWQAFLGQRHILVTTWARAGIYKIDFGFRAENLGSCVRYADGVVPDMDGIVLIKEAPPILASATSDSKPTWTDNGVDISVYLRAHDMERFLKDSALLPVCKYEASAFKLQAKSNLDS</sequence>
<protein>
    <submittedName>
        <fullName evidence="2">Transferase family protein</fullName>
    </submittedName>
</protein>
<keyword evidence="1 2" id="KW-0808">Transferase</keyword>
<reference evidence="2" key="2">
    <citation type="submission" date="2023-06" db="EMBL/GenBank/DDBJ databases">
        <authorList>
            <consortium name="Lawrence Berkeley National Laboratory"/>
            <person name="Haridas S."/>
            <person name="Hensen N."/>
            <person name="Bonometti L."/>
            <person name="Westerberg I."/>
            <person name="Brannstrom I.O."/>
            <person name="Guillou S."/>
            <person name="Cros-Aarteil S."/>
            <person name="Calhoun S."/>
            <person name="Kuo A."/>
            <person name="Mondo S."/>
            <person name="Pangilinan J."/>
            <person name="Riley R."/>
            <person name="Labutti K."/>
            <person name="Andreopoulos B."/>
            <person name="Lipzen A."/>
            <person name="Chen C."/>
            <person name="Yanf M."/>
            <person name="Daum C."/>
            <person name="Ng V."/>
            <person name="Clum A."/>
            <person name="Steindorff A."/>
            <person name="Ohm R."/>
            <person name="Martin F."/>
            <person name="Silar P."/>
            <person name="Natvig D."/>
            <person name="Lalanne C."/>
            <person name="Gautier V."/>
            <person name="Ament-Velasquez S.L."/>
            <person name="Kruys A."/>
            <person name="Hutchinson M.I."/>
            <person name="Powell A.J."/>
            <person name="Barry K."/>
            <person name="Miller A.N."/>
            <person name="Grigoriev I.V."/>
            <person name="Debuchy R."/>
            <person name="Gladieux P."/>
            <person name="Thoren M.H."/>
            <person name="Johannesson H."/>
        </authorList>
    </citation>
    <scope>NUCLEOTIDE SEQUENCE</scope>
    <source>
        <strain evidence="2">SMH4131-1</strain>
    </source>
</reference>
<accession>A0AAE0IWW5</accession>
<dbReference type="GO" id="GO:0016747">
    <property type="term" value="F:acyltransferase activity, transferring groups other than amino-acyl groups"/>
    <property type="evidence" value="ECO:0007669"/>
    <property type="project" value="TreeGrafter"/>
</dbReference>
<organism evidence="2 3">
    <name type="scientific">Cercophora scortea</name>
    <dbReference type="NCBI Taxonomy" id="314031"/>
    <lineage>
        <taxon>Eukaryota</taxon>
        <taxon>Fungi</taxon>
        <taxon>Dikarya</taxon>
        <taxon>Ascomycota</taxon>
        <taxon>Pezizomycotina</taxon>
        <taxon>Sordariomycetes</taxon>
        <taxon>Sordariomycetidae</taxon>
        <taxon>Sordariales</taxon>
        <taxon>Lasiosphaeriaceae</taxon>
        <taxon>Cercophora</taxon>
    </lineage>
</organism>
<reference evidence="2" key="1">
    <citation type="journal article" date="2023" name="Mol. Phylogenet. Evol.">
        <title>Genome-scale phylogeny and comparative genomics of the fungal order Sordariales.</title>
        <authorList>
            <person name="Hensen N."/>
            <person name="Bonometti L."/>
            <person name="Westerberg I."/>
            <person name="Brannstrom I.O."/>
            <person name="Guillou S."/>
            <person name="Cros-Aarteil S."/>
            <person name="Calhoun S."/>
            <person name="Haridas S."/>
            <person name="Kuo A."/>
            <person name="Mondo S."/>
            <person name="Pangilinan J."/>
            <person name="Riley R."/>
            <person name="LaButti K."/>
            <person name="Andreopoulos B."/>
            <person name="Lipzen A."/>
            <person name="Chen C."/>
            <person name="Yan M."/>
            <person name="Daum C."/>
            <person name="Ng V."/>
            <person name="Clum A."/>
            <person name="Steindorff A."/>
            <person name="Ohm R.A."/>
            <person name="Martin F."/>
            <person name="Silar P."/>
            <person name="Natvig D.O."/>
            <person name="Lalanne C."/>
            <person name="Gautier V."/>
            <person name="Ament-Velasquez S.L."/>
            <person name="Kruys A."/>
            <person name="Hutchinson M.I."/>
            <person name="Powell A.J."/>
            <person name="Barry K."/>
            <person name="Miller A.N."/>
            <person name="Grigoriev I.V."/>
            <person name="Debuchy R."/>
            <person name="Gladieux P."/>
            <person name="Hiltunen Thoren M."/>
            <person name="Johannesson H."/>
        </authorList>
    </citation>
    <scope>NUCLEOTIDE SEQUENCE</scope>
    <source>
        <strain evidence="2">SMH4131-1</strain>
    </source>
</reference>
<dbReference type="InterPro" id="IPR023213">
    <property type="entry name" value="CAT-like_dom_sf"/>
</dbReference>
<dbReference type="EMBL" id="JAUEPO010000002">
    <property type="protein sequence ID" value="KAK3332786.1"/>
    <property type="molecule type" value="Genomic_DNA"/>
</dbReference>
<proteinExistence type="predicted"/>
<gene>
    <name evidence="2" type="ORF">B0T19DRAFT_353911</name>
</gene>